<evidence type="ECO:0000256" key="1">
    <source>
        <dbReference type="ARBA" id="ARBA00022821"/>
    </source>
</evidence>
<dbReference type="Pfam" id="PF23247">
    <property type="entry name" value="LRR_RPS2"/>
    <property type="match status" value="2"/>
</dbReference>
<evidence type="ECO:0000259" key="2">
    <source>
        <dbReference type="Pfam" id="PF23247"/>
    </source>
</evidence>
<evidence type="ECO:0000313" key="4">
    <source>
        <dbReference type="Proteomes" id="UP001281410"/>
    </source>
</evidence>
<reference evidence="3" key="1">
    <citation type="journal article" date="2023" name="Plant J.">
        <title>Genome sequences and population genomics provide insights into the demographic history, inbreeding, and mutation load of two 'living fossil' tree species of Dipteronia.</title>
        <authorList>
            <person name="Feng Y."/>
            <person name="Comes H.P."/>
            <person name="Chen J."/>
            <person name="Zhu S."/>
            <person name="Lu R."/>
            <person name="Zhang X."/>
            <person name="Li P."/>
            <person name="Qiu J."/>
            <person name="Olsen K.M."/>
            <person name="Qiu Y."/>
        </authorList>
    </citation>
    <scope>NUCLEOTIDE SEQUENCE</scope>
    <source>
        <strain evidence="3">NBL</strain>
    </source>
</reference>
<dbReference type="EMBL" id="JANJYJ010000006">
    <property type="protein sequence ID" value="KAK3205125.1"/>
    <property type="molecule type" value="Genomic_DNA"/>
</dbReference>
<dbReference type="InterPro" id="IPR050905">
    <property type="entry name" value="Plant_NBS-LRR"/>
</dbReference>
<proteinExistence type="predicted"/>
<gene>
    <name evidence="3" type="ORF">Dsin_019171</name>
</gene>
<dbReference type="PANTHER" id="PTHR33463">
    <property type="entry name" value="NB-ARC DOMAIN-CONTAINING PROTEIN-RELATED"/>
    <property type="match status" value="1"/>
</dbReference>
<feature type="domain" description="Disease resistance protein At4g27190-like leucine-rich repeats" evidence="2">
    <location>
        <begin position="122"/>
        <end position="252"/>
    </location>
</feature>
<dbReference type="AlphaFoldDB" id="A0AAE0A6N1"/>
<keyword evidence="1" id="KW-0611">Plant defense</keyword>
<dbReference type="SUPFAM" id="SSF52047">
    <property type="entry name" value="RNI-like"/>
    <property type="match status" value="1"/>
</dbReference>
<dbReference type="Proteomes" id="UP001281410">
    <property type="component" value="Unassembled WGS sequence"/>
</dbReference>
<dbReference type="InterPro" id="IPR032675">
    <property type="entry name" value="LRR_dom_sf"/>
</dbReference>
<evidence type="ECO:0000313" key="3">
    <source>
        <dbReference type="EMBL" id="KAK3205125.1"/>
    </source>
</evidence>
<dbReference type="InterPro" id="IPR057135">
    <property type="entry name" value="At4g27190-like_LRR"/>
</dbReference>
<name>A0AAE0A6N1_9ROSI</name>
<protein>
    <recommendedName>
        <fullName evidence="2">Disease resistance protein At4g27190-like leucine-rich repeats domain-containing protein</fullName>
    </recommendedName>
</protein>
<organism evidence="3 4">
    <name type="scientific">Dipteronia sinensis</name>
    <dbReference type="NCBI Taxonomy" id="43782"/>
    <lineage>
        <taxon>Eukaryota</taxon>
        <taxon>Viridiplantae</taxon>
        <taxon>Streptophyta</taxon>
        <taxon>Embryophyta</taxon>
        <taxon>Tracheophyta</taxon>
        <taxon>Spermatophyta</taxon>
        <taxon>Magnoliopsida</taxon>
        <taxon>eudicotyledons</taxon>
        <taxon>Gunneridae</taxon>
        <taxon>Pentapetalae</taxon>
        <taxon>rosids</taxon>
        <taxon>malvids</taxon>
        <taxon>Sapindales</taxon>
        <taxon>Sapindaceae</taxon>
        <taxon>Hippocastanoideae</taxon>
        <taxon>Acereae</taxon>
        <taxon>Dipteronia</taxon>
    </lineage>
</organism>
<accession>A0AAE0A6N1</accession>
<sequence>MEVQWVDLATLSTAKTLVRLVRMNILDCKRMEKIITDMGDEETMTGKGEKDAAIDKITFSMLNFIKLWDLPNLTSLYSGSFTLECPSLTTISIANCPKMGKFVSPNTKDLPLNTKALLIQSASPFSEVVWHKQPLAMSSCFQNTTALNMHGCDALKYLFPSSMVESLVQLNVLEICDCKFMKEVIVLEEENISTTLFPNLNRLKLKDLPGLTILCNFTGNLIELPSLPHLWIANCPNMNTFIGNSTNANMSASKELLEEMKSEESLHTNIQPLFQEKTPKARAAGGIKV</sequence>
<keyword evidence="4" id="KW-1185">Reference proteome</keyword>
<dbReference type="Gene3D" id="3.80.10.10">
    <property type="entry name" value="Ribonuclease Inhibitor"/>
    <property type="match status" value="1"/>
</dbReference>
<feature type="domain" description="Disease resistance protein At4g27190-like leucine-rich repeats" evidence="2">
    <location>
        <begin position="11"/>
        <end position="104"/>
    </location>
</feature>
<dbReference type="PANTHER" id="PTHR33463:SF198">
    <property type="entry name" value="RPP4C3"/>
    <property type="match status" value="1"/>
</dbReference>
<comment type="caution">
    <text evidence="3">The sequence shown here is derived from an EMBL/GenBank/DDBJ whole genome shotgun (WGS) entry which is preliminary data.</text>
</comment>